<dbReference type="InterPro" id="IPR050151">
    <property type="entry name" value="Class-I_Pyr_Nuc-Dis_Oxidored"/>
</dbReference>
<keyword evidence="6 16" id="KW-0285">Flavoprotein</keyword>
<dbReference type="PRINTS" id="PR00411">
    <property type="entry name" value="PNDRDTASEI"/>
</dbReference>
<comment type="subcellular location">
    <subcellularLocation>
        <location evidence="1">Cytoplasm</location>
    </subcellularLocation>
</comment>
<dbReference type="PANTHER" id="PTHR22912">
    <property type="entry name" value="DISULFIDE OXIDOREDUCTASE"/>
    <property type="match status" value="1"/>
</dbReference>
<evidence type="ECO:0000256" key="5">
    <source>
        <dbReference type="ARBA" id="ARBA00022490"/>
    </source>
</evidence>
<accession>A0A2S4JG76</accession>
<evidence type="ECO:0000256" key="7">
    <source>
        <dbReference type="ARBA" id="ARBA00022827"/>
    </source>
</evidence>
<dbReference type="InterPro" id="IPR006258">
    <property type="entry name" value="Lipoamide_DH"/>
</dbReference>
<evidence type="ECO:0000256" key="13">
    <source>
        <dbReference type="PIRSR" id="PIRSR000350-2"/>
    </source>
</evidence>
<dbReference type="InterPro" id="IPR023753">
    <property type="entry name" value="FAD/NAD-binding_dom"/>
</dbReference>
<evidence type="ECO:0000256" key="4">
    <source>
        <dbReference type="ARBA" id="ARBA00016961"/>
    </source>
</evidence>
<dbReference type="GO" id="GO:0050660">
    <property type="term" value="F:flavin adenine dinucleotide binding"/>
    <property type="evidence" value="ECO:0007669"/>
    <property type="project" value="InterPro"/>
</dbReference>
<evidence type="ECO:0000256" key="15">
    <source>
        <dbReference type="PIRSR" id="PIRSR000350-4"/>
    </source>
</evidence>
<dbReference type="SUPFAM" id="SSF55424">
    <property type="entry name" value="FAD/NAD-linked reductases, dimerisation (C-terminal) domain"/>
    <property type="match status" value="1"/>
</dbReference>
<evidence type="ECO:0000259" key="18">
    <source>
        <dbReference type="Pfam" id="PF07992"/>
    </source>
</evidence>
<evidence type="ECO:0000256" key="11">
    <source>
        <dbReference type="ARBA" id="ARBA00023284"/>
    </source>
</evidence>
<dbReference type="FunFam" id="3.30.390.30:FF:000001">
    <property type="entry name" value="Dihydrolipoyl dehydrogenase"/>
    <property type="match status" value="1"/>
</dbReference>
<comment type="catalytic activity">
    <reaction evidence="12 16">
        <text>N(6)-[(R)-dihydrolipoyl]-L-lysyl-[protein] + NAD(+) = N(6)-[(R)-lipoyl]-L-lysyl-[protein] + NADH + H(+)</text>
        <dbReference type="Rhea" id="RHEA:15045"/>
        <dbReference type="Rhea" id="RHEA-COMP:10474"/>
        <dbReference type="Rhea" id="RHEA-COMP:10475"/>
        <dbReference type="ChEBI" id="CHEBI:15378"/>
        <dbReference type="ChEBI" id="CHEBI:57540"/>
        <dbReference type="ChEBI" id="CHEBI:57945"/>
        <dbReference type="ChEBI" id="CHEBI:83099"/>
        <dbReference type="ChEBI" id="CHEBI:83100"/>
        <dbReference type="EC" id="1.8.1.4"/>
    </reaction>
</comment>
<evidence type="ECO:0000256" key="2">
    <source>
        <dbReference type="ARBA" id="ARBA00007532"/>
    </source>
</evidence>
<dbReference type="PANTHER" id="PTHR22912:SF217">
    <property type="entry name" value="DIHYDROLIPOYL DEHYDROGENASE"/>
    <property type="match status" value="1"/>
</dbReference>
<evidence type="ECO:0000256" key="1">
    <source>
        <dbReference type="ARBA" id="ARBA00004496"/>
    </source>
</evidence>
<dbReference type="GO" id="GO:0005737">
    <property type="term" value="C:cytoplasm"/>
    <property type="evidence" value="ECO:0007669"/>
    <property type="project" value="UniProtKB-SubCell"/>
</dbReference>
<dbReference type="GO" id="GO:0006103">
    <property type="term" value="P:2-oxoglutarate metabolic process"/>
    <property type="evidence" value="ECO:0007669"/>
    <property type="project" value="TreeGrafter"/>
</dbReference>
<evidence type="ECO:0000313" key="19">
    <source>
        <dbReference type="EMBL" id="POQ98541.1"/>
    </source>
</evidence>
<dbReference type="Pfam" id="PF02852">
    <property type="entry name" value="Pyr_redox_dim"/>
    <property type="match status" value="1"/>
</dbReference>
<feature type="binding site" evidence="14">
    <location>
        <position position="52"/>
    </location>
    <ligand>
        <name>FAD</name>
        <dbReference type="ChEBI" id="CHEBI:57692"/>
    </ligand>
</feature>
<evidence type="ECO:0000256" key="10">
    <source>
        <dbReference type="ARBA" id="ARBA00023157"/>
    </source>
</evidence>
<dbReference type="GO" id="GO:0004148">
    <property type="term" value="F:dihydrolipoyl dehydrogenase (NADH) activity"/>
    <property type="evidence" value="ECO:0007669"/>
    <property type="project" value="UniProtKB-EC"/>
</dbReference>
<keyword evidence="11 16" id="KW-0676">Redox-active center</keyword>
<dbReference type="InterPro" id="IPR001100">
    <property type="entry name" value="Pyr_nuc-diS_OxRdtase"/>
</dbReference>
<evidence type="ECO:0000256" key="14">
    <source>
        <dbReference type="PIRSR" id="PIRSR000350-3"/>
    </source>
</evidence>
<feature type="disulfide bond" description="Redox-active" evidence="15">
    <location>
        <begin position="43"/>
        <end position="48"/>
    </location>
</feature>
<keyword evidence="7 14" id="KW-0274">FAD</keyword>
<feature type="domain" description="Pyridine nucleotide-disulphide oxidoreductase dimerisation" evidence="17">
    <location>
        <begin position="358"/>
        <end position="467"/>
    </location>
</feature>
<dbReference type="InterPro" id="IPR004099">
    <property type="entry name" value="Pyr_nucl-diS_OxRdtase_dimer"/>
</dbReference>
<keyword evidence="9 14" id="KW-0520">NAD</keyword>
<evidence type="ECO:0000313" key="20">
    <source>
        <dbReference type="Proteomes" id="UP000237350"/>
    </source>
</evidence>
<protein>
    <recommendedName>
        <fullName evidence="4 16">Dihydrolipoyl dehydrogenase</fullName>
        <ecNumber evidence="3 16">1.8.1.4</ecNumber>
    </recommendedName>
</protein>
<keyword evidence="5" id="KW-0963">Cytoplasm</keyword>
<dbReference type="RefSeq" id="WP_103681136.1">
    <property type="nucleotide sequence ID" value="NZ_LPWH01000122.1"/>
</dbReference>
<dbReference type="InterPro" id="IPR012999">
    <property type="entry name" value="Pyr_OxRdtase_I_AS"/>
</dbReference>
<comment type="similarity">
    <text evidence="2 16">Belongs to the class-I pyridine nucleotide-disulfide oxidoreductase family.</text>
</comment>
<dbReference type="PROSITE" id="PS00076">
    <property type="entry name" value="PYRIDINE_REDOX_1"/>
    <property type="match status" value="1"/>
</dbReference>
<keyword evidence="20" id="KW-1185">Reference proteome</keyword>
<sequence>MSDHDYDVLVLGAGPGGYVAAIRASQLGLRAGIIEREAPGGVCLNWGCIPSKALIHQAGLVRSVADLEKIGARVDLKGLDYTAVHRKSREAAQKLSKGVQALLKKNRIDYIAGTGVITGPGEILLQETREGGSPSGEASGEAARTLTARYLLIATGSHPRELPGFEFDHKKVLSSRDILGQKELPQSLVILGAGAIGMEFAYVMNAFGVQVTVVEMMDQILPLEDEDAAEVVAKAFKRYGITVHTGTRAISLDTTGQGISLVVEKAGSQETLQADQLLVAVGRAPNTTGIGLETVGVALDRGFVTVGDYCQTSVPGIYAIGDVTASPLLAHVASKEGEIAVEHMAGESPEKRINPGEIPSAVYCEPQVASFGLTERAAREQGVPFEVASFPYRGAGKSVAVEKSEGLVKIIYDGETREILGGHVVGADATELIHEILLAKKAELLPQDLATMIHAHPTLSEAVMEAARKAEGWAIHG</sequence>
<keyword evidence="14" id="KW-0547">Nucleotide-binding</keyword>
<dbReference type="EMBL" id="LPWH01000122">
    <property type="protein sequence ID" value="POQ98541.1"/>
    <property type="molecule type" value="Genomic_DNA"/>
</dbReference>
<dbReference type="Gene3D" id="3.50.50.60">
    <property type="entry name" value="FAD/NAD(P)-binding domain"/>
    <property type="match status" value="2"/>
</dbReference>
<dbReference type="PIRSF" id="PIRSF000350">
    <property type="entry name" value="Mercury_reductase_MerA"/>
    <property type="match status" value="1"/>
</dbReference>
<dbReference type="InterPro" id="IPR036188">
    <property type="entry name" value="FAD/NAD-bd_sf"/>
</dbReference>
<evidence type="ECO:0000256" key="12">
    <source>
        <dbReference type="ARBA" id="ARBA00049187"/>
    </source>
</evidence>
<keyword evidence="8 16" id="KW-0560">Oxidoreductase</keyword>
<comment type="cofactor">
    <cofactor evidence="14 16">
        <name>FAD</name>
        <dbReference type="ChEBI" id="CHEBI:57692"/>
    </cofactor>
    <text evidence="14 16">Binds 1 FAD per subunit.</text>
</comment>
<feature type="binding site" evidence="14">
    <location>
        <position position="115"/>
    </location>
    <ligand>
        <name>FAD</name>
        <dbReference type="ChEBI" id="CHEBI:57692"/>
    </ligand>
</feature>
<dbReference type="Gene3D" id="3.30.390.30">
    <property type="match status" value="1"/>
</dbReference>
<dbReference type="AlphaFoldDB" id="A0A2S4JG76"/>
<dbReference type="OrthoDB" id="9807946at2"/>
<proteinExistence type="inferred from homology"/>
<dbReference type="InterPro" id="IPR016156">
    <property type="entry name" value="FAD/NAD-linked_Rdtase_dimer_sf"/>
</dbReference>
<dbReference type="Pfam" id="PF07992">
    <property type="entry name" value="Pyr_redox_2"/>
    <property type="match status" value="1"/>
</dbReference>
<comment type="caution">
    <text evidence="19">The sequence shown here is derived from an EMBL/GenBank/DDBJ whole genome shotgun (WGS) entry which is preliminary data.</text>
</comment>
<evidence type="ECO:0000259" key="17">
    <source>
        <dbReference type="Pfam" id="PF02852"/>
    </source>
</evidence>
<evidence type="ECO:0000256" key="6">
    <source>
        <dbReference type="ARBA" id="ARBA00022630"/>
    </source>
</evidence>
<name>A0A2S4JG76_9SPIO</name>
<keyword evidence="10" id="KW-1015">Disulfide bond</keyword>
<evidence type="ECO:0000256" key="16">
    <source>
        <dbReference type="RuleBase" id="RU003692"/>
    </source>
</evidence>
<evidence type="ECO:0000256" key="9">
    <source>
        <dbReference type="ARBA" id="ARBA00023027"/>
    </source>
</evidence>
<feature type="binding site" evidence="14">
    <location>
        <begin position="192"/>
        <end position="199"/>
    </location>
    <ligand>
        <name>NAD(+)</name>
        <dbReference type="ChEBI" id="CHEBI:57540"/>
    </ligand>
</feature>
<evidence type="ECO:0000256" key="8">
    <source>
        <dbReference type="ARBA" id="ARBA00023002"/>
    </source>
</evidence>
<feature type="binding site" evidence="14">
    <location>
        <begin position="155"/>
        <end position="157"/>
    </location>
    <ligand>
        <name>FAD</name>
        <dbReference type="ChEBI" id="CHEBI:57692"/>
    </ligand>
</feature>
<dbReference type="EC" id="1.8.1.4" evidence="3 16"/>
<feature type="binding site" evidence="14">
    <location>
        <position position="282"/>
    </location>
    <ligand>
        <name>NAD(+)</name>
        <dbReference type="ChEBI" id="CHEBI:57540"/>
    </ligand>
</feature>
<dbReference type="SUPFAM" id="SSF51905">
    <property type="entry name" value="FAD/NAD(P)-binding domain"/>
    <property type="match status" value="1"/>
</dbReference>
<dbReference type="NCBIfam" id="TIGR01350">
    <property type="entry name" value="lipoamide_DH"/>
    <property type="match status" value="1"/>
</dbReference>
<dbReference type="Proteomes" id="UP000237350">
    <property type="component" value="Unassembled WGS sequence"/>
</dbReference>
<reference evidence="20" key="1">
    <citation type="submission" date="2015-12" db="EMBL/GenBank/DDBJ databases">
        <authorList>
            <person name="Lodha T.D."/>
            <person name="Chintalapati S."/>
            <person name="Chintalapati V.R."/>
            <person name="Sravanthi T."/>
        </authorList>
    </citation>
    <scope>NUCLEOTIDE SEQUENCE [LARGE SCALE GENOMIC DNA]</scope>
    <source>
        <strain evidence="20">JC133</strain>
    </source>
</reference>
<feature type="binding site" evidence="14">
    <location>
        <position position="322"/>
    </location>
    <ligand>
        <name>FAD</name>
        <dbReference type="ChEBI" id="CHEBI:57692"/>
    </ligand>
</feature>
<feature type="active site" description="Proton acceptor" evidence="13">
    <location>
        <position position="456"/>
    </location>
</feature>
<feature type="binding site" evidence="14">
    <location>
        <position position="215"/>
    </location>
    <ligand>
        <name>NAD(+)</name>
        <dbReference type="ChEBI" id="CHEBI:57540"/>
    </ligand>
</feature>
<dbReference type="PRINTS" id="PR00368">
    <property type="entry name" value="FADPNR"/>
</dbReference>
<gene>
    <name evidence="19" type="ORF">AU468_13230</name>
</gene>
<organism evidence="19 20">
    <name type="scientific">Alkalispirochaeta sphaeroplastigenens</name>
    <dbReference type="NCBI Taxonomy" id="1187066"/>
    <lineage>
        <taxon>Bacteria</taxon>
        <taxon>Pseudomonadati</taxon>
        <taxon>Spirochaetota</taxon>
        <taxon>Spirochaetia</taxon>
        <taxon>Spirochaetales</taxon>
        <taxon>Spirochaetaceae</taxon>
        <taxon>Alkalispirochaeta</taxon>
    </lineage>
</organism>
<feature type="domain" description="FAD/NAD(P)-binding" evidence="18">
    <location>
        <begin position="6"/>
        <end position="337"/>
    </location>
</feature>
<evidence type="ECO:0000256" key="3">
    <source>
        <dbReference type="ARBA" id="ARBA00012608"/>
    </source>
</evidence>
<comment type="miscellaneous">
    <text evidence="16">The active site is a redox-active disulfide bond.</text>
</comment>